<name>A0A8J3YLD2_9ACTN</name>
<evidence type="ECO:0000313" key="3">
    <source>
        <dbReference type="Proteomes" id="UP000619260"/>
    </source>
</evidence>
<comment type="caution">
    <text evidence="2">The sequence shown here is derived from an EMBL/GenBank/DDBJ whole genome shotgun (WGS) entry which is preliminary data.</text>
</comment>
<dbReference type="Proteomes" id="UP000619260">
    <property type="component" value="Unassembled WGS sequence"/>
</dbReference>
<dbReference type="EMBL" id="BOPF01000009">
    <property type="protein sequence ID" value="GIJ46248.1"/>
    <property type="molecule type" value="Genomic_DNA"/>
</dbReference>
<accession>A0A8J3YLD2</accession>
<dbReference type="AlphaFoldDB" id="A0A8J3YLD2"/>
<sequence>MPKFVLPDEESWVVPEPWRKGIHPRRGGHPVPWEAAPDPAAVVRDWLSSDRIHRRTAKTTQERAVTYDARLLAEGERYLDALRADAPLPEDITPVAAAVGCTLAPMSYYHGDDVAARSTVDVWIARFGIEFAVRVIGEAAGLVGTPEFWVDDPSKGKTYGDMWRGNDAERVAAVARALRARLSTVDDDSYARACAVLGGYRGTERQRLVASYLVPTQSAWVDEDCAAVVGWLAQRPGRSVEGAFAPLLLCSASSVTHLEQLRGVSAGQHGGDTLGTVLDGVGPAAVPVLMDRSYLETFRACTDSVTYRDPVEIGDPLVKLFGQTPTDEAFRLLCRYTLGVERTRVGVLLKSGAVQRYPVRALRLLAGLAQEPPTEYVRWKDLPPRVANENEPAIYADLFGALLLSEPRLLPAVAAALPDDVRARAEAVVASGGAGVGAGWAALLDRHERARYNRSLDAADDEKRAIGALAAIPTDEAFGMLVDRVDVKYVRPVLLTVAKKNPLRALRVLAGRATDPAGTAAELLRNHVLAHPAVAAQALPELDAEARGRVAAILGVQALTDGTPGSDSTTAGVPSAGDAVDGVQRVTPAVLDGPLRGAAGRAVRVPELPEWAVVLSLPPVRLRDGSGVLSRAAAERLCALLTLSKIGEPHPSVADVRASCEPADLAAFGWGLLEQWRVAGYPSRSGLALQAVAALGDDGSASDLAALFPSWAKGSSMRVRTGMTALAAIGTDVALTQLNRLGRAARTAGFRRMARECLARVAEARGLSPVRLADRIVPGLGLDARGRIGFDYGPRAFTVELDEHLAPIVVDGKGKRLARMPRPAAADDPALAPAAYERFAELKKELKTVAAERIRALEEAMVDGRRWDVAEFRRLLVEHPLMWQLTRRLLWGTFDGDTLTAAFRVAEDRSLADVDDKAFALADDARVGVVHPWQLGDARAQWSTVFEDYEVIQPFAQLGRELHGPAADTTELAEYVDARVQIGRVYALAAKGWDLDEEHDTLLREWTADGRTVEVRLAGGYHPFSGERTTRLRGVRVVVARSTTPASFRDLHPIAYSETMRDIESLRG</sequence>
<reference evidence="2" key="1">
    <citation type="submission" date="2021-01" db="EMBL/GenBank/DDBJ databases">
        <title>Whole genome shotgun sequence of Virgisporangium aliadipatigenens NBRC 105644.</title>
        <authorList>
            <person name="Komaki H."/>
            <person name="Tamura T."/>
        </authorList>
    </citation>
    <scope>NUCLEOTIDE SEQUENCE</scope>
    <source>
        <strain evidence="2">NBRC 105644</strain>
    </source>
</reference>
<dbReference type="RefSeq" id="WP_203899762.1">
    <property type="nucleotide sequence ID" value="NZ_BOPF01000009.1"/>
</dbReference>
<organism evidence="2 3">
    <name type="scientific">Virgisporangium aliadipatigenens</name>
    <dbReference type="NCBI Taxonomy" id="741659"/>
    <lineage>
        <taxon>Bacteria</taxon>
        <taxon>Bacillati</taxon>
        <taxon>Actinomycetota</taxon>
        <taxon>Actinomycetes</taxon>
        <taxon>Micromonosporales</taxon>
        <taxon>Micromonosporaceae</taxon>
        <taxon>Virgisporangium</taxon>
    </lineage>
</organism>
<dbReference type="InterPro" id="IPR025406">
    <property type="entry name" value="DUF4132"/>
</dbReference>
<dbReference type="Pfam" id="PF13569">
    <property type="entry name" value="DUF4132"/>
    <property type="match status" value="1"/>
</dbReference>
<protein>
    <recommendedName>
        <fullName evidence="1">DUF4132 domain-containing protein</fullName>
    </recommendedName>
</protein>
<proteinExistence type="predicted"/>
<keyword evidence="3" id="KW-1185">Reference proteome</keyword>
<evidence type="ECO:0000313" key="2">
    <source>
        <dbReference type="EMBL" id="GIJ46248.1"/>
    </source>
</evidence>
<evidence type="ECO:0000259" key="1">
    <source>
        <dbReference type="Pfam" id="PF13569"/>
    </source>
</evidence>
<feature type="domain" description="DUF4132" evidence="1">
    <location>
        <begin position="814"/>
        <end position="993"/>
    </location>
</feature>
<gene>
    <name evidence="2" type="ORF">Val02_31340</name>
</gene>